<feature type="compositionally biased region" description="Polar residues" evidence="3">
    <location>
        <begin position="910"/>
        <end position="933"/>
    </location>
</feature>
<dbReference type="CDD" id="cd04013">
    <property type="entry name" value="C2_SynGAP_like"/>
    <property type="match status" value="1"/>
</dbReference>
<dbReference type="SMART" id="SM00323">
    <property type="entry name" value="RasGAP"/>
    <property type="match status" value="1"/>
</dbReference>
<feature type="region of interest" description="Disordered" evidence="3">
    <location>
        <begin position="547"/>
        <end position="566"/>
    </location>
</feature>
<evidence type="ECO:0000256" key="1">
    <source>
        <dbReference type="ARBA" id="ARBA00022468"/>
    </source>
</evidence>
<feature type="domain" description="Ras-GAP" evidence="5">
    <location>
        <begin position="300"/>
        <end position="364"/>
    </location>
</feature>
<feature type="coiled-coil region" evidence="2">
    <location>
        <begin position="772"/>
        <end position="845"/>
    </location>
</feature>
<reference evidence="6" key="2">
    <citation type="submission" date="2025-09" db="UniProtKB">
        <authorList>
            <consortium name="Ensembl"/>
        </authorList>
    </citation>
    <scope>IDENTIFICATION</scope>
</reference>
<dbReference type="Pfam" id="PF25321">
    <property type="entry name" value="PH_RASGAP"/>
    <property type="match status" value="1"/>
</dbReference>
<dbReference type="PROSITE" id="PS50004">
    <property type="entry name" value="C2"/>
    <property type="match status" value="1"/>
</dbReference>
<feature type="compositionally biased region" description="Polar residues" evidence="3">
    <location>
        <begin position="475"/>
        <end position="485"/>
    </location>
</feature>
<dbReference type="SUPFAM" id="SSF50729">
    <property type="entry name" value="PH domain-like"/>
    <property type="match status" value="1"/>
</dbReference>
<evidence type="ECO:0000313" key="6">
    <source>
        <dbReference type="Ensembl" id="ENSSANP00000062028.1"/>
    </source>
</evidence>
<evidence type="ECO:0000313" key="7">
    <source>
        <dbReference type="Proteomes" id="UP000472260"/>
    </source>
</evidence>
<evidence type="ECO:0000259" key="5">
    <source>
        <dbReference type="PROSITE" id="PS50018"/>
    </source>
</evidence>
<keyword evidence="2" id="KW-0175">Coiled coil</keyword>
<protein>
    <submittedName>
        <fullName evidence="6">Ras GTPase-activating protein nGAP-like</fullName>
    </submittedName>
</protein>
<dbReference type="Pfam" id="PF12004">
    <property type="entry name" value="DAB2P_C"/>
    <property type="match status" value="1"/>
</dbReference>
<dbReference type="PANTHER" id="PTHR10194">
    <property type="entry name" value="RAS GTPASE-ACTIVATING PROTEINS"/>
    <property type="match status" value="1"/>
</dbReference>
<gene>
    <name evidence="6" type="primary">LOC107678931</name>
</gene>
<feature type="region of interest" description="Disordered" evidence="3">
    <location>
        <begin position="908"/>
        <end position="933"/>
    </location>
</feature>
<dbReference type="FunFam" id="2.60.40.150:FF:000010">
    <property type="entry name" value="Ras GTPase-activating protein nGAP isoform 2"/>
    <property type="match status" value="1"/>
</dbReference>
<dbReference type="FunFam" id="1.10.506.10:FF:000002">
    <property type="entry name" value="Ras GTPase-activating protein nGAP isoform 2"/>
    <property type="match status" value="1"/>
</dbReference>
<feature type="region of interest" description="Disordered" evidence="3">
    <location>
        <begin position="471"/>
        <end position="501"/>
    </location>
</feature>
<dbReference type="PROSITE" id="PS50018">
    <property type="entry name" value="RAS_GTPASE_ACTIV_2"/>
    <property type="match status" value="1"/>
</dbReference>
<feature type="compositionally biased region" description="Polar residues" evidence="3">
    <location>
        <begin position="705"/>
        <end position="727"/>
    </location>
</feature>
<evidence type="ECO:0000256" key="2">
    <source>
        <dbReference type="SAM" id="Coils"/>
    </source>
</evidence>
<dbReference type="InterPro" id="IPR000008">
    <property type="entry name" value="C2_dom"/>
</dbReference>
<dbReference type="Gene3D" id="2.60.40.150">
    <property type="entry name" value="C2 domain"/>
    <property type="match status" value="1"/>
</dbReference>
<dbReference type="InterPro" id="IPR057606">
    <property type="entry name" value="SynGAP1-like_PH"/>
</dbReference>
<dbReference type="PANTHER" id="PTHR10194:SF52">
    <property type="entry name" value="RAS GTPASE-ACTIVATING PROTEIN NGAP"/>
    <property type="match status" value="1"/>
</dbReference>
<accession>A0A671PSB6</accession>
<feature type="region of interest" description="Disordered" evidence="3">
    <location>
        <begin position="682"/>
        <end position="748"/>
    </location>
</feature>
<feature type="region of interest" description="Disordered" evidence="3">
    <location>
        <begin position="510"/>
        <end position="529"/>
    </location>
</feature>
<feature type="compositionally biased region" description="Polar residues" evidence="3">
    <location>
        <begin position="736"/>
        <end position="747"/>
    </location>
</feature>
<sequence>MDGPNSSPFKVPGFLSKRLKGSIKRTKSQTKLDRNTSFRLPSLRPTENDRSRGLTKLKESCSHESLLSPGSAVEALDLSMEEDVYIKPLHSSILGQDFCFEVAYSGGSKCFSCSSAAERDKWMENLKRTVQPNKDNCRRAENVLRLWIIEAKDLPPKKKYFCELCLDDVLYACTTSKTRSDCLFWGEHFEFSGVPSIKSITVHIYRDVDKKKKKDKNNYVGLVNIPVQGVMGRQFVEKWYPVSTPTTSKSKGGGPSIRIKSRFQTVSILPMEQYKEFAEFVTNNYTMLCSVLEPVISVKNKEEMASALVHILQSTGRAKDFLTDLVMSEVDRCADHDVLIFRENTLATKAIEEYLKLVGQKYLHDGYIDLGRELSVLHSLLWEVVSQLDKATVAKLGPLPRILGDITRSLSSPTPIQQQLRRFQDHSSAHDISGSVSSGLQRIFEDPADSEMRSIKSPVQEHMEALVRGKHPLLGQQSSTHSMSFSDKEERDSPLPNGRSISLMDLQDSYLAQGHPGPNSLNEAPPRLGRVGSQASIVPQLRDNLPQSAPQVRRPIHPSLSQQRSLQPLSFQNPVYHLSNLHPDSSSENLSTGSSRSASPSTSGGRGATPRARMPSTSSVEEELTRKSILGQETPPPSARWHPPLADQHSGAQVVVVPRQSSTGTAHIVKVEQQSRGVGLAAGNAGLRTPRSLPHSTSLRSSSSVNTEPMQQSGERSRQQSTCSKDSSVPGGRGTKQVQSPVESVTMSPVERTAAWVLNNGQYEDEEEEGLSKDDAKHVEKYEQEISKLKERLRASSRRLEEYERRLLAQEQQMQKLLLEYKARLEDSEDRLRRQQEEKDSQMKSIICRLMAVEEELKRDHAEMQAVIDAKQKIIDAQEKRISSLDAANSRLMSALTQVKERYSMHNLHNGLSPTNPTKLSITENGEFKNSSC</sequence>
<evidence type="ECO:0000256" key="3">
    <source>
        <dbReference type="SAM" id="MobiDB-lite"/>
    </source>
</evidence>
<organism evidence="6 7">
    <name type="scientific">Sinocyclocheilus anshuiensis</name>
    <dbReference type="NCBI Taxonomy" id="1608454"/>
    <lineage>
        <taxon>Eukaryota</taxon>
        <taxon>Metazoa</taxon>
        <taxon>Chordata</taxon>
        <taxon>Craniata</taxon>
        <taxon>Vertebrata</taxon>
        <taxon>Euteleostomi</taxon>
        <taxon>Actinopterygii</taxon>
        <taxon>Neopterygii</taxon>
        <taxon>Teleostei</taxon>
        <taxon>Ostariophysi</taxon>
        <taxon>Cypriniformes</taxon>
        <taxon>Cyprinidae</taxon>
        <taxon>Cyprininae</taxon>
        <taxon>Sinocyclocheilus</taxon>
    </lineage>
</organism>
<dbReference type="InterPro" id="IPR039360">
    <property type="entry name" value="Ras_GTPase"/>
</dbReference>
<feature type="compositionally biased region" description="Low complexity" evidence="3">
    <location>
        <begin position="690"/>
        <end position="704"/>
    </location>
</feature>
<keyword evidence="1" id="KW-0343">GTPase activation</keyword>
<dbReference type="Pfam" id="PF00168">
    <property type="entry name" value="C2"/>
    <property type="match status" value="1"/>
</dbReference>
<feature type="domain" description="C2" evidence="4">
    <location>
        <begin position="122"/>
        <end position="240"/>
    </location>
</feature>
<dbReference type="Proteomes" id="UP000472260">
    <property type="component" value="Unassembled WGS sequence"/>
</dbReference>
<reference evidence="6" key="1">
    <citation type="submission" date="2025-08" db="UniProtKB">
        <authorList>
            <consortium name="Ensembl"/>
        </authorList>
    </citation>
    <scope>IDENTIFICATION</scope>
</reference>
<dbReference type="InterPro" id="IPR035892">
    <property type="entry name" value="C2_domain_sf"/>
</dbReference>
<proteinExistence type="predicted"/>
<dbReference type="SUPFAM" id="SSF48350">
    <property type="entry name" value="GTPase activation domain, GAP"/>
    <property type="match status" value="1"/>
</dbReference>
<dbReference type="Ensembl" id="ENSSANT00000065966.1">
    <property type="protein sequence ID" value="ENSSANP00000062028.1"/>
    <property type="gene ID" value="ENSSANG00000030638.1"/>
</dbReference>
<dbReference type="SUPFAM" id="SSF49562">
    <property type="entry name" value="C2 domain (Calcium/lipid-binding domain, CaLB)"/>
    <property type="match status" value="1"/>
</dbReference>
<dbReference type="InterPro" id="IPR021887">
    <property type="entry name" value="DAB2P_C"/>
</dbReference>
<keyword evidence="7" id="KW-1185">Reference proteome</keyword>
<dbReference type="SMART" id="SM00239">
    <property type="entry name" value="C2"/>
    <property type="match status" value="1"/>
</dbReference>
<feature type="compositionally biased region" description="Low complexity" evidence="3">
    <location>
        <begin position="591"/>
        <end position="603"/>
    </location>
</feature>
<dbReference type="Gene3D" id="1.10.506.20">
    <property type="match status" value="2"/>
</dbReference>
<dbReference type="InterPro" id="IPR001936">
    <property type="entry name" value="RasGAP_dom"/>
</dbReference>
<dbReference type="AlphaFoldDB" id="A0A671PSB6"/>
<feature type="region of interest" description="Disordered" evidence="3">
    <location>
        <begin position="576"/>
        <end position="651"/>
    </location>
</feature>
<dbReference type="CDD" id="cd22265">
    <property type="entry name" value="UDM1_RNF168"/>
    <property type="match status" value="1"/>
</dbReference>
<feature type="region of interest" description="Disordered" evidence="3">
    <location>
        <begin position="22"/>
        <end position="53"/>
    </location>
</feature>
<evidence type="ECO:0000259" key="4">
    <source>
        <dbReference type="PROSITE" id="PS50004"/>
    </source>
</evidence>
<name>A0A671PSB6_9TELE</name>
<dbReference type="GO" id="GO:0005096">
    <property type="term" value="F:GTPase activator activity"/>
    <property type="evidence" value="ECO:0007669"/>
    <property type="project" value="UniProtKB-KW"/>
</dbReference>
<dbReference type="InterPro" id="IPR008936">
    <property type="entry name" value="Rho_GTPase_activation_prot"/>
</dbReference>